<dbReference type="SUPFAM" id="SSF54211">
    <property type="entry name" value="Ribosomal protein S5 domain 2-like"/>
    <property type="match status" value="1"/>
</dbReference>
<name>A0ABW8TTJ1_9CLOT</name>
<dbReference type="InterPro" id="IPR013750">
    <property type="entry name" value="GHMP_kinase_C_dom"/>
</dbReference>
<evidence type="ECO:0000256" key="3">
    <source>
        <dbReference type="ARBA" id="ARBA00022777"/>
    </source>
</evidence>
<dbReference type="Pfam" id="PF08544">
    <property type="entry name" value="GHMP_kinases_C"/>
    <property type="match status" value="1"/>
</dbReference>
<evidence type="ECO:0000313" key="7">
    <source>
        <dbReference type="Proteomes" id="UP001623661"/>
    </source>
</evidence>
<evidence type="ECO:0000259" key="4">
    <source>
        <dbReference type="Pfam" id="PF00288"/>
    </source>
</evidence>
<dbReference type="PANTHER" id="PTHR43527">
    <property type="entry name" value="4-DIPHOSPHOCYTIDYL-2-C-METHYL-D-ERYTHRITOL KINASE, CHLOROPLASTIC"/>
    <property type="match status" value="1"/>
</dbReference>
<feature type="domain" description="GHMP kinase C-terminal" evidence="5">
    <location>
        <begin position="188"/>
        <end position="253"/>
    </location>
</feature>
<dbReference type="InterPro" id="IPR006204">
    <property type="entry name" value="GHMP_kinase_N_dom"/>
</dbReference>
<dbReference type="EMBL" id="JBJHZY010000002">
    <property type="protein sequence ID" value="MFL0268654.1"/>
    <property type="molecule type" value="Genomic_DNA"/>
</dbReference>
<evidence type="ECO:0000313" key="6">
    <source>
        <dbReference type="EMBL" id="MFL0268654.1"/>
    </source>
</evidence>
<dbReference type="GO" id="GO:0016301">
    <property type="term" value="F:kinase activity"/>
    <property type="evidence" value="ECO:0007669"/>
    <property type="project" value="UniProtKB-KW"/>
</dbReference>
<sequence>MEATACYPGSIGEIIQGSAQGQDILVSCPINLYTEVKVFESTKPNNKYKYEKSAVFLNNIITSWGYESYEKTLDFKICSEIPKGKGFASSTADLCALYYALLKLFNKQFNEVELIKECIKIEPTDSILFKEMTMFDYKAGSFYEVLGRYLKFSILVFEGSNIVNTIEFNKRAILPQKNIEDLIPALKKGLIEKDIRKIGTVSTESIIRNQHRLRYDFLEDIIEVSSNYGGLGVIGAHSGDCLGIIFEDEEKMNYVKRHNKYKDAYKIYTVNTVDIKS</sequence>
<dbReference type="Pfam" id="PF00288">
    <property type="entry name" value="GHMP_kinases_N"/>
    <property type="match status" value="1"/>
</dbReference>
<gene>
    <name evidence="6" type="ORF">ACJDUH_11185</name>
</gene>
<keyword evidence="1" id="KW-0808">Transferase</keyword>
<protein>
    <submittedName>
        <fullName evidence="6">Kinase</fullName>
    </submittedName>
</protein>
<evidence type="ECO:0000259" key="5">
    <source>
        <dbReference type="Pfam" id="PF08544"/>
    </source>
</evidence>
<accession>A0ABW8TTJ1</accession>
<dbReference type="InterPro" id="IPR020568">
    <property type="entry name" value="Ribosomal_Su5_D2-typ_SF"/>
</dbReference>
<proteinExistence type="predicted"/>
<dbReference type="PIRSF" id="PIRSF033887">
    <property type="entry name" value="PduX"/>
    <property type="match status" value="1"/>
</dbReference>
<keyword evidence="2" id="KW-0547">Nucleotide-binding</keyword>
<feature type="domain" description="GHMP kinase N-terminal" evidence="4">
    <location>
        <begin position="69"/>
        <end position="122"/>
    </location>
</feature>
<evidence type="ECO:0000256" key="1">
    <source>
        <dbReference type="ARBA" id="ARBA00022679"/>
    </source>
</evidence>
<dbReference type="PANTHER" id="PTHR43527:SF1">
    <property type="entry name" value="L-THREONINE KINASE"/>
    <property type="match status" value="1"/>
</dbReference>
<keyword evidence="3 6" id="KW-0418">Kinase</keyword>
<dbReference type="Gene3D" id="3.30.230.120">
    <property type="match status" value="1"/>
</dbReference>
<evidence type="ECO:0000256" key="2">
    <source>
        <dbReference type="ARBA" id="ARBA00022741"/>
    </source>
</evidence>
<dbReference type="RefSeq" id="WP_406765280.1">
    <property type="nucleotide sequence ID" value="NZ_JBJHZY010000002.1"/>
</dbReference>
<dbReference type="InterPro" id="IPR012363">
    <property type="entry name" value="PduX"/>
</dbReference>
<dbReference type="Proteomes" id="UP001623661">
    <property type="component" value="Unassembled WGS sequence"/>
</dbReference>
<organism evidence="6 7">
    <name type="scientific">Candidatus Clostridium radicumherbarum</name>
    <dbReference type="NCBI Taxonomy" id="3381662"/>
    <lineage>
        <taxon>Bacteria</taxon>
        <taxon>Bacillati</taxon>
        <taxon>Bacillota</taxon>
        <taxon>Clostridia</taxon>
        <taxon>Eubacteriales</taxon>
        <taxon>Clostridiaceae</taxon>
        <taxon>Clostridium</taxon>
    </lineage>
</organism>
<keyword evidence="7" id="KW-1185">Reference proteome</keyword>
<reference evidence="6 7" key="1">
    <citation type="submission" date="2024-11" db="EMBL/GenBank/DDBJ databases">
        <authorList>
            <person name="Heng Y.C."/>
            <person name="Lim A.C.H."/>
            <person name="Lee J.K.Y."/>
            <person name="Kittelmann S."/>
        </authorList>
    </citation>
    <scope>NUCLEOTIDE SEQUENCE [LARGE SCALE GENOMIC DNA]</scope>
    <source>
        <strain evidence="6 7">WILCCON 0202</strain>
    </source>
</reference>
<comment type="caution">
    <text evidence="6">The sequence shown here is derived from an EMBL/GenBank/DDBJ whole genome shotgun (WGS) entry which is preliminary data.</text>
</comment>